<dbReference type="InterPro" id="IPR050769">
    <property type="entry name" value="NAT_camello-type"/>
</dbReference>
<dbReference type="Proteomes" id="UP000184225">
    <property type="component" value="Unassembled WGS sequence"/>
</dbReference>
<keyword evidence="1 3" id="KW-0808">Transferase</keyword>
<dbReference type="STRING" id="579105.SAMN04488096_104322"/>
<dbReference type="GO" id="GO:0008080">
    <property type="term" value="F:N-acetyltransferase activity"/>
    <property type="evidence" value="ECO:0007669"/>
    <property type="project" value="InterPro"/>
</dbReference>
<keyword evidence="4" id="KW-1185">Reference proteome</keyword>
<dbReference type="SUPFAM" id="SSF55729">
    <property type="entry name" value="Acyl-CoA N-acyltransferases (Nat)"/>
    <property type="match status" value="1"/>
</dbReference>
<dbReference type="InterPro" id="IPR000182">
    <property type="entry name" value="GNAT_dom"/>
</dbReference>
<dbReference type="PROSITE" id="PS51186">
    <property type="entry name" value="GNAT"/>
    <property type="match status" value="1"/>
</dbReference>
<gene>
    <name evidence="3" type="ORF">SAMN04488096_104322</name>
</gene>
<dbReference type="AlphaFoldDB" id="A0A1M6E2X5"/>
<evidence type="ECO:0000259" key="2">
    <source>
        <dbReference type="PROSITE" id="PS51186"/>
    </source>
</evidence>
<dbReference type="Pfam" id="PF00583">
    <property type="entry name" value="Acetyltransf_1"/>
    <property type="match status" value="1"/>
</dbReference>
<accession>A0A1M6E2X5</accession>
<evidence type="ECO:0000313" key="4">
    <source>
        <dbReference type="Proteomes" id="UP000184225"/>
    </source>
</evidence>
<dbReference type="CDD" id="cd04301">
    <property type="entry name" value="NAT_SF"/>
    <property type="match status" value="1"/>
</dbReference>
<dbReference type="InterPro" id="IPR016181">
    <property type="entry name" value="Acyl_CoA_acyltransferase"/>
</dbReference>
<sequence length="155" mass="18312">MNLEIIEFTPALATHFASLNLAWLEKDFVVEPHDKEVLLNCKEEIIEQGGKIFFAKYQETIVGTFALLKLNAKTIELTKMAVHENYRGKKIGQFMLKYFQQYANDNSNYEYLLYSNKFLKNAIYLYHKFGFQEAKLEKNPPYKRADIKMIYKPQH</sequence>
<dbReference type="Gene3D" id="3.40.630.30">
    <property type="match status" value="1"/>
</dbReference>
<feature type="domain" description="N-acetyltransferase" evidence="2">
    <location>
        <begin position="3"/>
        <end position="154"/>
    </location>
</feature>
<evidence type="ECO:0000256" key="1">
    <source>
        <dbReference type="ARBA" id="ARBA00022679"/>
    </source>
</evidence>
<dbReference type="PANTHER" id="PTHR13947:SF37">
    <property type="entry name" value="LD18367P"/>
    <property type="match status" value="1"/>
</dbReference>
<dbReference type="RefSeq" id="WP_073150058.1">
    <property type="nucleotide sequence ID" value="NZ_FQYY01000004.1"/>
</dbReference>
<name>A0A1M6E2X5_9FLAO</name>
<evidence type="ECO:0000313" key="3">
    <source>
        <dbReference type="EMBL" id="SHI79755.1"/>
    </source>
</evidence>
<reference evidence="3 4" key="1">
    <citation type="submission" date="2016-11" db="EMBL/GenBank/DDBJ databases">
        <authorList>
            <person name="Jaros S."/>
            <person name="Januszkiewicz K."/>
            <person name="Wedrychowicz H."/>
        </authorList>
    </citation>
    <scope>NUCLEOTIDE SEQUENCE [LARGE SCALE GENOMIC DNA]</scope>
    <source>
        <strain evidence="3 4">DSM 21425</strain>
    </source>
</reference>
<dbReference type="EMBL" id="FQYY01000004">
    <property type="protein sequence ID" value="SHI79755.1"/>
    <property type="molecule type" value="Genomic_DNA"/>
</dbReference>
<dbReference type="PANTHER" id="PTHR13947">
    <property type="entry name" value="GNAT FAMILY N-ACETYLTRANSFERASE"/>
    <property type="match status" value="1"/>
</dbReference>
<organism evidence="3 4">
    <name type="scientific">Mesonia phycicola</name>
    <dbReference type="NCBI Taxonomy" id="579105"/>
    <lineage>
        <taxon>Bacteria</taxon>
        <taxon>Pseudomonadati</taxon>
        <taxon>Bacteroidota</taxon>
        <taxon>Flavobacteriia</taxon>
        <taxon>Flavobacteriales</taxon>
        <taxon>Flavobacteriaceae</taxon>
        <taxon>Mesonia</taxon>
    </lineage>
</organism>
<dbReference type="OrthoDB" id="1431064at2"/>
<protein>
    <submittedName>
        <fullName evidence="3">Acetyltransferase (GNAT) domain-containing protein</fullName>
    </submittedName>
</protein>
<proteinExistence type="predicted"/>